<organism evidence="3 4">
    <name type="scientific">Quercus lobata</name>
    <name type="common">Valley oak</name>
    <dbReference type="NCBI Taxonomy" id="97700"/>
    <lineage>
        <taxon>Eukaryota</taxon>
        <taxon>Viridiplantae</taxon>
        <taxon>Streptophyta</taxon>
        <taxon>Embryophyta</taxon>
        <taxon>Tracheophyta</taxon>
        <taxon>Spermatophyta</taxon>
        <taxon>Magnoliopsida</taxon>
        <taxon>eudicotyledons</taxon>
        <taxon>Gunneridae</taxon>
        <taxon>Pentapetalae</taxon>
        <taxon>rosids</taxon>
        <taxon>fabids</taxon>
        <taxon>Fagales</taxon>
        <taxon>Fagaceae</taxon>
        <taxon>Quercus</taxon>
    </lineage>
</organism>
<dbReference type="Proteomes" id="UP000594261">
    <property type="component" value="Chromosome 3"/>
</dbReference>
<dbReference type="Gene3D" id="1.10.510.10">
    <property type="entry name" value="Transferase(Phosphotransferase) domain 1"/>
    <property type="match status" value="1"/>
</dbReference>
<dbReference type="InterPro" id="IPR051564">
    <property type="entry name" value="LRR_receptor-like_kinase"/>
</dbReference>
<dbReference type="Pfam" id="PF19160">
    <property type="entry name" value="SPARK"/>
    <property type="match status" value="1"/>
</dbReference>
<dbReference type="Pfam" id="PF00069">
    <property type="entry name" value="Pkinase"/>
    <property type="match status" value="1"/>
</dbReference>
<dbReference type="EMBL" id="LRBV02000003">
    <property type="status" value="NOT_ANNOTATED_CDS"/>
    <property type="molecule type" value="Genomic_DNA"/>
</dbReference>
<dbReference type="AlphaFoldDB" id="A0A7N2L9Y6"/>
<dbReference type="EnsemblPlants" id="QL03p061546:mrna">
    <property type="protein sequence ID" value="QL03p061546:mrna"/>
    <property type="gene ID" value="QL03p061546"/>
</dbReference>
<dbReference type="PROSITE" id="PS50011">
    <property type="entry name" value="PROTEIN_KINASE_DOM"/>
    <property type="match status" value="1"/>
</dbReference>
<dbReference type="SMART" id="SM00220">
    <property type="entry name" value="S_TKc"/>
    <property type="match status" value="1"/>
</dbReference>
<dbReference type="InterPro" id="IPR008271">
    <property type="entry name" value="Ser/Thr_kinase_AS"/>
</dbReference>
<dbReference type="InterPro" id="IPR011009">
    <property type="entry name" value="Kinase-like_dom_sf"/>
</dbReference>
<dbReference type="InterPro" id="IPR043891">
    <property type="entry name" value="SPARK"/>
</dbReference>
<dbReference type="GO" id="GO:0016020">
    <property type="term" value="C:membrane"/>
    <property type="evidence" value="ECO:0007669"/>
    <property type="project" value="TreeGrafter"/>
</dbReference>
<evidence type="ECO:0000313" key="4">
    <source>
        <dbReference type="Proteomes" id="UP000594261"/>
    </source>
</evidence>
<proteinExistence type="predicted"/>
<dbReference type="InParanoid" id="A0A7N2L9Y6"/>
<dbReference type="GO" id="GO:0005524">
    <property type="term" value="F:ATP binding"/>
    <property type="evidence" value="ECO:0007669"/>
    <property type="project" value="InterPro"/>
</dbReference>
<accession>A0A7N2L9Y6</accession>
<dbReference type="PROSITE" id="PS00108">
    <property type="entry name" value="PROTEIN_KINASE_ST"/>
    <property type="match status" value="1"/>
</dbReference>
<sequence>MIPVTDCILLLSSPLNNSNCEASNWGGLINNCCSVFFDDYLDALGRQANQTGQIFLNSTEQNKCLNSMKTRDPSISDCGIEKLTSGAGGCPDYAVTDVDTKLGNRLKIFGEGCKLSNSDGTSSQDCCDCLRGWEEIVAASDSGRESTKLEADVCRFAALVTLTSNKIDDTKWIDAVYGCLGGHVLSKDEAGGTASGSIKPRTGLSILIAGVVAVAVIVLHQLIHSEDSTCHKLSAKEVYSATDNLSASVKCKYIPLLFFPSNEKVLPFSTLAECQFVYVKGKVYKGVLSNGQRIAVKHIINDGHVETFVREVTRKAKVLSWIQIVEIAIDGARGLWFLHTYPEGCIVHRDIKPTNILIDANFRAKLSDFGLSKVMEVDQSHVSSEVRGTFGYVDPEYRKNHHVNASGDVYRFGVVLLQLLSGQRVNAKSQSQSQSQLVQSQVNSQSAHGSDPGGPGWVVFRRLAGACDVHRRVEEMPEARVISVEARNFRLLLRRVEARESSYDYQILRPSGSVDDKAGLAARVTEIRAGSRESSAARVRVPGAIGRAWWRVRLPLEVGFLGFGRDLPWSTTTPRWLRDAMDSRSSRETCVTSDGGMHARFLARGGDITQLADPKLNGEYSVEGFELILKLAFSCTGLKQQRPSMEQVVSGLEKAFEISKQVKSFTSPSLAFNGDRNL</sequence>
<feature type="compositionally biased region" description="Low complexity" evidence="1">
    <location>
        <begin position="431"/>
        <end position="446"/>
    </location>
</feature>
<feature type="region of interest" description="Disordered" evidence="1">
    <location>
        <begin position="431"/>
        <end position="453"/>
    </location>
</feature>
<evidence type="ECO:0000256" key="1">
    <source>
        <dbReference type="SAM" id="MobiDB-lite"/>
    </source>
</evidence>
<dbReference type="Gramene" id="QL03p061546:mrna">
    <property type="protein sequence ID" value="QL03p061546:mrna"/>
    <property type="gene ID" value="QL03p061546"/>
</dbReference>
<dbReference type="SUPFAM" id="SSF56112">
    <property type="entry name" value="Protein kinase-like (PK-like)"/>
    <property type="match status" value="1"/>
</dbReference>
<keyword evidence="4" id="KW-1185">Reference proteome</keyword>
<dbReference type="InterPro" id="IPR000719">
    <property type="entry name" value="Prot_kinase_dom"/>
</dbReference>
<evidence type="ECO:0000313" key="3">
    <source>
        <dbReference type="EnsemblPlants" id="QL03p061546:mrna"/>
    </source>
</evidence>
<dbReference type="GO" id="GO:0004672">
    <property type="term" value="F:protein kinase activity"/>
    <property type="evidence" value="ECO:0007669"/>
    <property type="project" value="InterPro"/>
</dbReference>
<name>A0A7N2L9Y6_QUELO</name>
<dbReference type="PANTHER" id="PTHR48055">
    <property type="entry name" value="LEUCINE-RICH REPEAT RECEPTOR PROTEIN KINASE EMS1"/>
    <property type="match status" value="1"/>
</dbReference>
<evidence type="ECO:0000259" key="2">
    <source>
        <dbReference type="PROSITE" id="PS50011"/>
    </source>
</evidence>
<feature type="domain" description="Protein kinase" evidence="2">
    <location>
        <begin position="184"/>
        <end position="493"/>
    </location>
</feature>
<dbReference type="PANTHER" id="PTHR48055:SF9">
    <property type="entry name" value="PROTEIN KINASE DOMAIN-CONTAINING PROTEIN"/>
    <property type="match status" value="1"/>
</dbReference>
<protein>
    <recommendedName>
        <fullName evidence="2">Protein kinase domain-containing protein</fullName>
    </recommendedName>
</protein>
<reference evidence="3" key="2">
    <citation type="submission" date="2021-01" db="UniProtKB">
        <authorList>
            <consortium name="EnsemblPlants"/>
        </authorList>
    </citation>
    <scope>IDENTIFICATION</scope>
</reference>
<reference evidence="3 4" key="1">
    <citation type="journal article" date="2016" name="G3 (Bethesda)">
        <title>First Draft Assembly and Annotation of the Genome of a California Endemic Oak Quercus lobata Nee (Fagaceae).</title>
        <authorList>
            <person name="Sork V.L."/>
            <person name="Fitz-Gibbon S.T."/>
            <person name="Puiu D."/>
            <person name="Crepeau M."/>
            <person name="Gugger P.F."/>
            <person name="Sherman R."/>
            <person name="Stevens K."/>
            <person name="Langley C.H."/>
            <person name="Pellegrini M."/>
            <person name="Salzberg S.L."/>
        </authorList>
    </citation>
    <scope>NUCLEOTIDE SEQUENCE [LARGE SCALE GENOMIC DNA]</scope>
    <source>
        <strain evidence="3 4">cv. SW786</strain>
    </source>
</reference>